<dbReference type="RefSeq" id="XP_068368016.1">
    <property type="nucleotide sequence ID" value="XM_068497948.1"/>
</dbReference>
<feature type="compositionally biased region" description="Basic and acidic residues" evidence="1">
    <location>
        <begin position="250"/>
        <end position="274"/>
    </location>
</feature>
<feature type="compositionally biased region" description="Low complexity" evidence="1">
    <location>
        <begin position="275"/>
        <end position="308"/>
    </location>
</feature>
<protein>
    <submittedName>
        <fullName evidence="2">Uncharacterized protein</fullName>
    </submittedName>
</protein>
<gene>
    <name evidence="2" type="ORF">TRFO_14663</name>
</gene>
<reference evidence="2" key="1">
    <citation type="submission" date="2016-10" db="EMBL/GenBank/DDBJ databases">
        <authorList>
            <person name="Benchimol M."/>
            <person name="Almeida L.G."/>
            <person name="Vasconcelos A.T."/>
            <person name="Perreira-Neves A."/>
            <person name="Rosa I.A."/>
            <person name="Tasca T."/>
            <person name="Bogo M.R."/>
            <person name="de Souza W."/>
        </authorList>
    </citation>
    <scope>NUCLEOTIDE SEQUENCE [LARGE SCALE GENOMIC DNA]</scope>
    <source>
        <strain evidence="2">K</strain>
    </source>
</reference>
<dbReference type="EMBL" id="MLAK01000303">
    <property type="protein sequence ID" value="OHT14880.1"/>
    <property type="molecule type" value="Genomic_DNA"/>
</dbReference>
<dbReference type="Proteomes" id="UP000179807">
    <property type="component" value="Unassembled WGS sequence"/>
</dbReference>
<dbReference type="AlphaFoldDB" id="A0A1J4KVG0"/>
<proteinExistence type="predicted"/>
<feature type="compositionally biased region" description="Polar residues" evidence="1">
    <location>
        <begin position="237"/>
        <end position="249"/>
    </location>
</feature>
<comment type="caution">
    <text evidence="2">The sequence shown here is derived from an EMBL/GenBank/DDBJ whole genome shotgun (WGS) entry which is preliminary data.</text>
</comment>
<feature type="region of interest" description="Disordered" evidence="1">
    <location>
        <begin position="237"/>
        <end position="319"/>
    </location>
</feature>
<accession>A0A1J4KVG0</accession>
<dbReference type="GeneID" id="94832652"/>
<dbReference type="VEuPathDB" id="TrichDB:TRFO_14663"/>
<organism evidence="2 3">
    <name type="scientific">Tritrichomonas foetus</name>
    <dbReference type="NCBI Taxonomy" id="1144522"/>
    <lineage>
        <taxon>Eukaryota</taxon>
        <taxon>Metamonada</taxon>
        <taxon>Parabasalia</taxon>
        <taxon>Tritrichomonadida</taxon>
        <taxon>Tritrichomonadidae</taxon>
        <taxon>Tritrichomonas</taxon>
    </lineage>
</organism>
<evidence type="ECO:0000256" key="1">
    <source>
        <dbReference type="SAM" id="MobiDB-lite"/>
    </source>
</evidence>
<name>A0A1J4KVG0_9EUKA</name>
<sequence>MIQSNNYPNIDISDIYFTFKFPQTTPLIDILNKEIRFRQLRPNTRSFSEYLLNNASHLVEYALLDVHGDIGKKSFILVSGGDEDLMKTIILKNLLFSRSEPILNNIVVPKIVVDRIAIIYTTLLQKIGDILPVEILPFFMSLIKFLDDSAVFGFFHNLCSKSERIEKLQKGIPNTDFQSYLLDALERAARRREISLLGNSQKEREENLDSCVESINDENGNDFDKADNFKNKDFEEAQNQAQEITTPIDRNSEILENEKHQENEIKYENSHTENEYSNIENDNSYNESENSHTESGNSNIESENSSKNSEIDQTLTNEREKENSLPVFYPKLKHIKIDENYQEIIKTVDLESNYINPTCIETIDQEKLINVLSLLRDCLKNPHLEKLFTTKNTLDALENLTNYPFHENDTSLIVYNYIWRTISSFCSISTIEYLGGVLKKVMSTLILPFEQLHMFHIFQIDLIAKITLLNPSMISTNDKGYICEIILKLLVMFPNSSNLISSIFRIIRSALRDEEFKRIALFDLMPFIVILGKQNLKNASSANSLLLLQELEKSRKTDKEIDAYLAKSESYNMFYKDFFKNYLDTVDKPYGGKISIFGL</sequence>
<evidence type="ECO:0000313" key="3">
    <source>
        <dbReference type="Proteomes" id="UP000179807"/>
    </source>
</evidence>
<evidence type="ECO:0000313" key="2">
    <source>
        <dbReference type="EMBL" id="OHT14880.1"/>
    </source>
</evidence>
<keyword evidence="3" id="KW-1185">Reference proteome</keyword>